<gene>
    <name evidence="1" type="ORF">JHL16_10410</name>
</gene>
<name>A0ACC5R2D3_9HYPH</name>
<dbReference type="EMBL" id="JAENHL010000006">
    <property type="protein sequence ID" value="MBK1866767.1"/>
    <property type="molecule type" value="Genomic_DNA"/>
</dbReference>
<sequence>MKTISLAVLGLLATTGFAFAADPSGTWRLDNGKITVKVRQCGGEICANIVGLKEPTYKDGKAKIDKYNKNPALRNRPLMGLAVLSNMKPSGDGTWAGNIYNADDGRTYNATMTMSGNTMKLKGCVAGIFCKTNTFKKVN</sequence>
<evidence type="ECO:0000313" key="2">
    <source>
        <dbReference type="Proteomes" id="UP000616151"/>
    </source>
</evidence>
<keyword evidence="2" id="KW-1185">Reference proteome</keyword>
<protein>
    <submittedName>
        <fullName evidence="1">DUF2147 domain-containing protein</fullName>
    </submittedName>
</protein>
<dbReference type="Proteomes" id="UP000616151">
    <property type="component" value="Unassembled WGS sequence"/>
</dbReference>
<reference evidence="1" key="1">
    <citation type="submission" date="2021-01" db="EMBL/GenBank/DDBJ databases">
        <authorList>
            <person name="Sun Q."/>
        </authorList>
    </citation>
    <scope>NUCLEOTIDE SEQUENCE</scope>
    <source>
        <strain evidence="1">YIM B02566</strain>
    </source>
</reference>
<evidence type="ECO:0000313" key="1">
    <source>
        <dbReference type="EMBL" id="MBK1866767.1"/>
    </source>
</evidence>
<accession>A0ACC5R2D3</accession>
<proteinExistence type="predicted"/>
<organism evidence="1 2">
    <name type="scientific">Taklimakanibacter albus</name>
    <dbReference type="NCBI Taxonomy" id="2800327"/>
    <lineage>
        <taxon>Bacteria</taxon>
        <taxon>Pseudomonadati</taxon>
        <taxon>Pseudomonadota</taxon>
        <taxon>Alphaproteobacteria</taxon>
        <taxon>Hyphomicrobiales</taxon>
        <taxon>Aestuariivirgaceae</taxon>
        <taxon>Taklimakanibacter</taxon>
    </lineage>
</organism>
<comment type="caution">
    <text evidence="1">The sequence shown here is derived from an EMBL/GenBank/DDBJ whole genome shotgun (WGS) entry which is preliminary data.</text>
</comment>